<dbReference type="HOGENOM" id="CLU_2795869_0_0_1"/>
<dbReference type="EMBL" id="DS985229">
    <property type="protein sequence ID" value="EEY23717.1"/>
    <property type="molecule type" value="Genomic_DNA"/>
</dbReference>
<gene>
    <name evidence="1" type="ORF">VDBG_09827</name>
</gene>
<sequence length="68" mass="7569">MSTIQRSLAWAEVAPGIWHRDIDEVETFWAQAARAHDTQGRRPVAITGTRLAAINQMPSSLHRDLSSS</sequence>
<dbReference type="GeneID" id="9528939"/>
<dbReference type="AlphaFoldDB" id="C9SY52"/>
<name>C9SY52_VERA1</name>
<dbReference type="Proteomes" id="UP000008698">
    <property type="component" value="Unassembled WGS sequence"/>
</dbReference>
<dbReference type="RefSeq" id="XP_003000107.1">
    <property type="nucleotide sequence ID" value="XM_003000061.1"/>
</dbReference>
<protein>
    <submittedName>
        <fullName evidence="1">Uncharacterized protein</fullName>
    </submittedName>
</protein>
<dbReference type="OrthoDB" id="2548233at2759"/>
<keyword evidence="2" id="KW-1185">Reference proteome</keyword>
<dbReference type="KEGG" id="val:VDBG_09827"/>
<reference evidence="2" key="1">
    <citation type="journal article" date="2011" name="PLoS Pathog.">
        <title>Comparative genomics yields insights into niche adaptation of plant vascular wilt pathogens.</title>
        <authorList>
            <person name="Klosterman S.J."/>
            <person name="Subbarao K.V."/>
            <person name="Kang S."/>
            <person name="Veronese P."/>
            <person name="Gold S.E."/>
            <person name="Thomma B.P.H.J."/>
            <person name="Chen Z."/>
            <person name="Henrissat B."/>
            <person name="Lee Y.-H."/>
            <person name="Park J."/>
            <person name="Garcia-Pedrajas M.D."/>
            <person name="Barbara D.J."/>
            <person name="Anchieta A."/>
            <person name="de Jonge R."/>
            <person name="Santhanam P."/>
            <person name="Maruthachalam K."/>
            <person name="Atallah Z."/>
            <person name="Amyotte S.G."/>
            <person name="Paz Z."/>
            <person name="Inderbitzin P."/>
            <person name="Hayes R.J."/>
            <person name="Heiman D.I."/>
            <person name="Young S."/>
            <person name="Zeng Q."/>
            <person name="Engels R."/>
            <person name="Galagan J."/>
            <person name="Cuomo C.A."/>
            <person name="Dobinson K.F."/>
            <person name="Ma L.-J."/>
        </authorList>
    </citation>
    <scope>NUCLEOTIDE SEQUENCE [LARGE SCALE GENOMIC DNA]</scope>
    <source>
        <strain evidence="2">VaMs.102 / ATCC MYA-4576 / FGSC 10136</strain>
    </source>
</reference>
<evidence type="ECO:0000313" key="2">
    <source>
        <dbReference type="Proteomes" id="UP000008698"/>
    </source>
</evidence>
<proteinExistence type="predicted"/>
<accession>C9SY52</accession>
<evidence type="ECO:0000313" key="1">
    <source>
        <dbReference type="EMBL" id="EEY23717.1"/>
    </source>
</evidence>
<organism evidence="2">
    <name type="scientific">Verticillium alfalfae (strain VaMs.102 / ATCC MYA-4576 / FGSC 10136)</name>
    <name type="common">Verticillium wilt of alfalfa</name>
    <name type="synonym">Verticillium albo-atrum</name>
    <dbReference type="NCBI Taxonomy" id="526221"/>
    <lineage>
        <taxon>Eukaryota</taxon>
        <taxon>Fungi</taxon>
        <taxon>Dikarya</taxon>
        <taxon>Ascomycota</taxon>
        <taxon>Pezizomycotina</taxon>
        <taxon>Sordariomycetes</taxon>
        <taxon>Hypocreomycetidae</taxon>
        <taxon>Glomerellales</taxon>
        <taxon>Plectosphaerellaceae</taxon>
        <taxon>Verticillium</taxon>
    </lineage>
</organism>